<keyword evidence="3" id="KW-1185">Reference proteome</keyword>
<protein>
    <submittedName>
        <fullName evidence="2">Uncharacterized protein</fullName>
    </submittedName>
</protein>
<dbReference type="Proteomes" id="UP000837857">
    <property type="component" value="Chromosome 26"/>
</dbReference>
<sequence length="71" mass="7336">MVHISGSSFDSCGSLLFAGAGSPRAWAGVAAGEGGGSRLARLTSTSERAFAQSAPDRRGSRTRLRAAPRRM</sequence>
<organism evidence="2 3">
    <name type="scientific">Iphiclides podalirius</name>
    <name type="common">scarce swallowtail</name>
    <dbReference type="NCBI Taxonomy" id="110791"/>
    <lineage>
        <taxon>Eukaryota</taxon>
        <taxon>Metazoa</taxon>
        <taxon>Ecdysozoa</taxon>
        <taxon>Arthropoda</taxon>
        <taxon>Hexapoda</taxon>
        <taxon>Insecta</taxon>
        <taxon>Pterygota</taxon>
        <taxon>Neoptera</taxon>
        <taxon>Endopterygota</taxon>
        <taxon>Lepidoptera</taxon>
        <taxon>Glossata</taxon>
        <taxon>Ditrysia</taxon>
        <taxon>Papilionoidea</taxon>
        <taxon>Papilionidae</taxon>
        <taxon>Papilioninae</taxon>
        <taxon>Iphiclides</taxon>
    </lineage>
</organism>
<name>A0ABN8IJX1_9NEOP</name>
<reference evidence="2" key="1">
    <citation type="submission" date="2022-03" db="EMBL/GenBank/DDBJ databases">
        <authorList>
            <person name="Martin H S."/>
        </authorList>
    </citation>
    <scope>NUCLEOTIDE SEQUENCE</scope>
</reference>
<accession>A0ABN8IJX1</accession>
<evidence type="ECO:0000313" key="3">
    <source>
        <dbReference type="Proteomes" id="UP000837857"/>
    </source>
</evidence>
<feature type="region of interest" description="Disordered" evidence="1">
    <location>
        <begin position="42"/>
        <end position="71"/>
    </location>
</feature>
<feature type="compositionally biased region" description="Basic residues" evidence="1">
    <location>
        <begin position="60"/>
        <end position="71"/>
    </location>
</feature>
<proteinExistence type="predicted"/>
<evidence type="ECO:0000256" key="1">
    <source>
        <dbReference type="SAM" id="MobiDB-lite"/>
    </source>
</evidence>
<evidence type="ECO:0000313" key="2">
    <source>
        <dbReference type="EMBL" id="CAH2059481.1"/>
    </source>
</evidence>
<feature type="non-terminal residue" evidence="2">
    <location>
        <position position="71"/>
    </location>
</feature>
<dbReference type="EMBL" id="OW152838">
    <property type="protein sequence ID" value="CAH2059481.1"/>
    <property type="molecule type" value="Genomic_DNA"/>
</dbReference>
<gene>
    <name evidence="2" type="ORF">IPOD504_LOCUS10886</name>
</gene>